<accession>A0A388K9R0</accession>
<evidence type="ECO:0000256" key="1">
    <source>
        <dbReference type="SAM" id="SignalP"/>
    </source>
</evidence>
<dbReference type="Proteomes" id="UP000265515">
    <property type="component" value="Unassembled WGS sequence"/>
</dbReference>
<comment type="caution">
    <text evidence="2">The sequence shown here is derived from an EMBL/GenBank/DDBJ whole genome shotgun (WGS) entry which is preliminary data.</text>
</comment>
<dbReference type="Pfam" id="PF14273">
    <property type="entry name" value="DUF4360"/>
    <property type="match status" value="1"/>
</dbReference>
<evidence type="ECO:0000313" key="2">
    <source>
        <dbReference type="EMBL" id="GBG66780.1"/>
    </source>
</evidence>
<keyword evidence="3" id="KW-1185">Reference proteome</keyword>
<dbReference type="OrthoDB" id="152248at2759"/>
<evidence type="ECO:0000313" key="3">
    <source>
        <dbReference type="Proteomes" id="UP000265515"/>
    </source>
</evidence>
<dbReference type="PANTHER" id="PTHR38847">
    <property type="match status" value="1"/>
</dbReference>
<keyword evidence="1" id="KW-0732">Signal</keyword>
<dbReference type="PANTHER" id="PTHR38847:SF1">
    <property type="entry name" value="PSEUDOURIDINE SYNTHASE RSUA_RLUA-LIKE DOMAIN-CONTAINING PROTEIN"/>
    <property type="match status" value="1"/>
</dbReference>
<name>A0A388K9R0_CHABU</name>
<dbReference type="EMBL" id="BFEA01000078">
    <property type="protein sequence ID" value="GBG66780.1"/>
    <property type="molecule type" value="Genomic_DNA"/>
</dbReference>
<proteinExistence type="predicted"/>
<gene>
    <name evidence="2" type="ORF">CBR_g68766</name>
</gene>
<feature type="signal peptide" evidence="1">
    <location>
        <begin position="1"/>
        <end position="26"/>
    </location>
</feature>
<organism evidence="2 3">
    <name type="scientific">Chara braunii</name>
    <name type="common">Braun's stonewort</name>
    <dbReference type="NCBI Taxonomy" id="69332"/>
    <lineage>
        <taxon>Eukaryota</taxon>
        <taxon>Viridiplantae</taxon>
        <taxon>Streptophyta</taxon>
        <taxon>Charophyceae</taxon>
        <taxon>Charales</taxon>
        <taxon>Characeae</taxon>
        <taxon>Chara</taxon>
    </lineage>
</organism>
<dbReference type="InterPro" id="IPR025649">
    <property type="entry name" value="DUF4360"/>
</dbReference>
<feature type="chain" id="PRO_5017472089" description="DUF4360 domain-containing protein" evidence="1">
    <location>
        <begin position="27"/>
        <end position="198"/>
    </location>
</feature>
<dbReference type="AlphaFoldDB" id="A0A388K9R0"/>
<evidence type="ECO:0008006" key="4">
    <source>
        <dbReference type="Google" id="ProtNLM"/>
    </source>
</evidence>
<dbReference type="Gramene" id="GBG66780">
    <property type="protein sequence ID" value="GBG66780"/>
    <property type="gene ID" value="CBR_g68766"/>
</dbReference>
<reference evidence="2 3" key="1">
    <citation type="journal article" date="2018" name="Cell">
        <title>The Chara Genome: Secondary Complexity and Implications for Plant Terrestrialization.</title>
        <authorList>
            <person name="Nishiyama T."/>
            <person name="Sakayama H."/>
            <person name="Vries J.D."/>
            <person name="Buschmann H."/>
            <person name="Saint-Marcoux D."/>
            <person name="Ullrich K.K."/>
            <person name="Haas F.B."/>
            <person name="Vanderstraeten L."/>
            <person name="Becker D."/>
            <person name="Lang D."/>
            <person name="Vosolsobe S."/>
            <person name="Rombauts S."/>
            <person name="Wilhelmsson P.K.I."/>
            <person name="Janitza P."/>
            <person name="Kern R."/>
            <person name="Heyl A."/>
            <person name="Rumpler F."/>
            <person name="Villalobos L.I.A.C."/>
            <person name="Clay J.M."/>
            <person name="Skokan R."/>
            <person name="Toyoda A."/>
            <person name="Suzuki Y."/>
            <person name="Kagoshima H."/>
            <person name="Schijlen E."/>
            <person name="Tajeshwar N."/>
            <person name="Catarino B."/>
            <person name="Hetherington A.J."/>
            <person name="Saltykova A."/>
            <person name="Bonnot C."/>
            <person name="Breuninger H."/>
            <person name="Symeonidi A."/>
            <person name="Radhakrishnan G.V."/>
            <person name="Van Nieuwerburgh F."/>
            <person name="Deforce D."/>
            <person name="Chang C."/>
            <person name="Karol K.G."/>
            <person name="Hedrich R."/>
            <person name="Ulvskov P."/>
            <person name="Glockner G."/>
            <person name="Delwiche C.F."/>
            <person name="Petrasek J."/>
            <person name="Van de Peer Y."/>
            <person name="Friml J."/>
            <person name="Beilby M."/>
            <person name="Dolan L."/>
            <person name="Kohara Y."/>
            <person name="Sugano S."/>
            <person name="Fujiyama A."/>
            <person name="Delaux P.-M."/>
            <person name="Quint M."/>
            <person name="TheiBen G."/>
            <person name="Hagemann M."/>
            <person name="Harholt J."/>
            <person name="Dunand C."/>
            <person name="Zachgo S."/>
            <person name="Langdale J."/>
            <person name="Maumus F."/>
            <person name="Straeten D.V.D."/>
            <person name="Gould S.B."/>
            <person name="Rensing S.A."/>
        </authorList>
    </citation>
    <scope>NUCLEOTIDE SEQUENCE [LARGE SCALE GENOMIC DNA]</scope>
    <source>
        <strain evidence="2 3">S276</strain>
    </source>
</reference>
<protein>
    <recommendedName>
        <fullName evidence="4">DUF4360 domain-containing protein</fullName>
    </recommendedName>
</protein>
<sequence>MARCGASAVAMAALLLLIAAATPALAQPASVTISGVTFGGNGCSWSNSEYSYSSNSKTITFIFGGMVATTDGGLEDRRKVCQISMSISYPDGWTYTLGQVTGRGFADIAKGSQGIYETHFYFSGQTGTPRVSRILPGKFVDSFEFTDDFSTSVWSQCNNTPNLNIKSVVRVEGSQAVMALDSSDTKFQLVYYFDWKEC</sequence>